<feature type="transmembrane region" description="Helical" evidence="6">
    <location>
        <begin position="21"/>
        <end position="40"/>
    </location>
</feature>
<dbReference type="STRING" id="582515.KR51_00024010"/>
<name>U5DJR4_9CHRO</name>
<dbReference type="InParanoid" id="U5DJR4"/>
<dbReference type="OrthoDB" id="573033at2"/>
<keyword evidence="4 6" id="KW-0472">Membrane</keyword>
<gene>
    <name evidence="8" type="ORF">KR51_00024010</name>
</gene>
<evidence type="ECO:0000313" key="8">
    <source>
        <dbReference type="EMBL" id="ERN41137.1"/>
    </source>
</evidence>
<evidence type="ECO:0000313" key="9">
    <source>
        <dbReference type="Proteomes" id="UP000016960"/>
    </source>
</evidence>
<dbReference type="eggNOG" id="COG3339">
    <property type="taxonomic scope" value="Bacteria"/>
</dbReference>
<evidence type="ECO:0000256" key="2">
    <source>
        <dbReference type="ARBA" id="ARBA00022692"/>
    </source>
</evidence>
<evidence type="ECO:0000259" key="7">
    <source>
        <dbReference type="Pfam" id="PF06803"/>
    </source>
</evidence>
<evidence type="ECO:0000256" key="1">
    <source>
        <dbReference type="ARBA" id="ARBA00004127"/>
    </source>
</evidence>
<organism evidence="8 9">
    <name type="scientific">Rubidibacter lacunae KORDI 51-2</name>
    <dbReference type="NCBI Taxonomy" id="582515"/>
    <lineage>
        <taxon>Bacteria</taxon>
        <taxon>Bacillati</taxon>
        <taxon>Cyanobacteriota</taxon>
        <taxon>Cyanophyceae</taxon>
        <taxon>Oscillatoriophycideae</taxon>
        <taxon>Chroococcales</taxon>
        <taxon>Aphanothecaceae</taxon>
        <taxon>Rubidibacter</taxon>
    </lineage>
</organism>
<dbReference type="EMBL" id="ASSJ01000055">
    <property type="protein sequence ID" value="ERN41137.1"/>
    <property type="molecule type" value="Genomic_DNA"/>
</dbReference>
<feature type="domain" description="DUF1232" evidence="7">
    <location>
        <begin position="23"/>
        <end position="57"/>
    </location>
</feature>
<comment type="caution">
    <text evidence="8">The sequence shown here is derived from an EMBL/GenBank/DDBJ whole genome shotgun (WGS) entry which is preliminary data.</text>
</comment>
<protein>
    <recommendedName>
        <fullName evidence="7">DUF1232 domain-containing protein</fullName>
    </recommendedName>
</protein>
<accession>U5DJR4</accession>
<evidence type="ECO:0000256" key="3">
    <source>
        <dbReference type="ARBA" id="ARBA00022989"/>
    </source>
</evidence>
<keyword evidence="3 6" id="KW-1133">Transmembrane helix</keyword>
<proteinExistence type="predicted"/>
<comment type="subcellular location">
    <subcellularLocation>
        <location evidence="1">Endomembrane system</location>
        <topology evidence="1">Multi-pass membrane protein</topology>
    </subcellularLocation>
</comment>
<keyword evidence="9" id="KW-1185">Reference proteome</keyword>
<reference evidence="8 9" key="1">
    <citation type="submission" date="2013-05" db="EMBL/GenBank/DDBJ databases">
        <title>Draft genome sequence of Rubidibacter lacunae KORDI 51-2.</title>
        <authorList>
            <person name="Choi D.H."/>
            <person name="Noh J.H."/>
            <person name="Kwon K.-K."/>
            <person name="Lee J.-H."/>
            <person name="Ryu J.-Y."/>
        </authorList>
    </citation>
    <scope>NUCLEOTIDE SEQUENCE [LARGE SCALE GENOMIC DNA]</scope>
    <source>
        <strain evidence="8 9">KORDI 51-2</strain>
    </source>
</reference>
<feature type="transmembrane region" description="Helical" evidence="6">
    <location>
        <begin position="46"/>
        <end position="68"/>
    </location>
</feature>
<dbReference type="GO" id="GO:0012505">
    <property type="term" value="C:endomembrane system"/>
    <property type="evidence" value="ECO:0007669"/>
    <property type="project" value="UniProtKB-SubCell"/>
</dbReference>
<keyword evidence="2 6" id="KW-0812">Transmembrane</keyword>
<evidence type="ECO:0000256" key="4">
    <source>
        <dbReference type="ARBA" id="ARBA00023136"/>
    </source>
</evidence>
<sequence length="96" mass="10789">MKFPMQSVYTWYRHTLRNPKYRMWIVAGTLVYLLSPLDIAPDVFPIVGQIDDFAVLAIFVSEVSGLLFDAMKSRKPNPNEASPGQQTVDVDAVSVD</sequence>
<feature type="region of interest" description="Disordered" evidence="5">
    <location>
        <begin position="74"/>
        <end position="96"/>
    </location>
</feature>
<dbReference type="Proteomes" id="UP000016960">
    <property type="component" value="Unassembled WGS sequence"/>
</dbReference>
<evidence type="ECO:0000256" key="6">
    <source>
        <dbReference type="SAM" id="Phobius"/>
    </source>
</evidence>
<dbReference type="Pfam" id="PF06803">
    <property type="entry name" value="DUF1232"/>
    <property type="match status" value="1"/>
</dbReference>
<evidence type="ECO:0000256" key="5">
    <source>
        <dbReference type="SAM" id="MobiDB-lite"/>
    </source>
</evidence>
<dbReference type="AlphaFoldDB" id="U5DJR4"/>
<feature type="compositionally biased region" description="Polar residues" evidence="5">
    <location>
        <begin position="79"/>
        <end position="88"/>
    </location>
</feature>
<dbReference type="InterPro" id="IPR010652">
    <property type="entry name" value="DUF1232"/>
</dbReference>